<evidence type="ECO:0000313" key="2">
    <source>
        <dbReference type="EMBL" id="EFW15394.1"/>
    </source>
</evidence>
<accession>E9DE40</accession>
<protein>
    <submittedName>
        <fullName evidence="2">Uncharacterized protein</fullName>
    </submittedName>
</protein>
<dbReference type="HOGENOM" id="CLU_2015044_0_0_1"/>
<dbReference type="Proteomes" id="UP000002497">
    <property type="component" value="Unassembled WGS sequence"/>
</dbReference>
<reference evidence="3" key="2">
    <citation type="submission" date="2010-03" db="EMBL/GenBank/DDBJ databases">
        <title>The genome sequence of Coccidioides posadasii strain Silveira.</title>
        <authorList>
            <consortium name="The Broad Institute Genome Sequencing Center for Infectious Disease"/>
            <person name="Neafsey D."/>
            <person name="Orbach M."/>
            <person name="Henn M.R."/>
            <person name="Cole G.T."/>
            <person name="Galgiani J."/>
            <person name="Gardner M.J."/>
            <person name="Kirkland T.N."/>
            <person name="Taylor J.W."/>
            <person name="Young S.K."/>
            <person name="Zeng Q."/>
            <person name="Koehrsen M."/>
            <person name="Alvarado L."/>
            <person name="Berlin A."/>
            <person name="Borenstein D."/>
            <person name="Chapman S.B."/>
            <person name="Chen Z."/>
            <person name="Engels R."/>
            <person name="Freedman E."/>
            <person name="Gellesch M."/>
            <person name="Goldberg J."/>
            <person name="Griggs A."/>
            <person name="Gujja S."/>
            <person name="Heilman E."/>
            <person name="Heiman D."/>
            <person name="Howarth C."/>
            <person name="Jen D."/>
            <person name="Larson L."/>
            <person name="Mehta T."/>
            <person name="Neiman D."/>
            <person name="Park D."/>
            <person name="Pearson M."/>
            <person name="Richards J."/>
            <person name="Roberts A."/>
            <person name="Saif S."/>
            <person name="Shea T."/>
            <person name="Shenoy N."/>
            <person name="Sisk P."/>
            <person name="Stolte C."/>
            <person name="Sykes S."/>
            <person name="Walk T."/>
            <person name="White J."/>
            <person name="Yandava C."/>
            <person name="Haas B."/>
            <person name="Nusbaum C."/>
            <person name="Birren B."/>
        </authorList>
    </citation>
    <scope>NUCLEOTIDE SEQUENCE [LARGE SCALE GENOMIC DNA]</scope>
    <source>
        <strain evidence="3">RMSCC 757 / Silveira</strain>
    </source>
</reference>
<gene>
    <name evidence="2" type="ORF">CPSG_07831</name>
</gene>
<keyword evidence="3" id="KW-1185">Reference proteome</keyword>
<sequence length="123" mass="13720">MQHPERWSPCSVTEANQTVKQTMVHRVKGRGIVVEGQTSLSPSRRLPRFPGDSWLDQTSPREKKSQVTRENPVPARVVIPGFPSQSGYMYIHASRFTTDGPTRVVADSFDQQKLVDSSLAGLL</sequence>
<dbReference type="VEuPathDB" id="FungiDB:CPSG_07831"/>
<feature type="region of interest" description="Disordered" evidence="1">
    <location>
        <begin position="34"/>
        <end position="71"/>
    </location>
</feature>
<evidence type="ECO:0000256" key="1">
    <source>
        <dbReference type="SAM" id="MobiDB-lite"/>
    </source>
</evidence>
<evidence type="ECO:0000313" key="3">
    <source>
        <dbReference type="Proteomes" id="UP000002497"/>
    </source>
</evidence>
<organism evidence="3">
    <name type="scientific">Coccidioides posadasii (strain RMSCC 757 / Silveira)</name>
    <name type="common">Valley fever fungus</name>
    <dbReference type="NCBI Taxonomy" id="443226"/>
    <lineage>
        <taxon>Eukaryota</taxon>
        <taxon>Fungi</taxon>
        <taxon>Dikarya</taxon>
        <taxon>Ascomycota</taxon>
        <taxon>Pezizomycotina</taxon>
        <taxon>Eurotiomycetes</taxon>
        <taxon>Eurotiomycetidae</taxon>
        <taxon>Onygenales</taxon>
        <taxon>Onygenaceae</taxon>
        <taxon>Coccidioides</taxon>
    </lineage>
</organism>
<dbReference type="EMBL" id="GL636501">
    <property type="protein sequence ID" value="EFW15394.1"/>
    <property type="molecule type" value="Genomic_DNA"/>
</dbReference>
<reference evidence="3" key="1">
    <citation type="journal article" date="2010" name="Genome Res.">
        <title>Population genomic sequencing of Coccidioides fungi reveals recent hybridization and transposon control.</title>
        <authorList>
            <person name="Neafsey D.E."/>
            <person name="Barker B.M."/>
            <person name="Sharpton T.J."/>
            <person name="Stajich J.E."/>
            <person name="Park D.J."/>
            <person name="Whiston E."/>
            <person name="Hung C.-Y."/>
            <person name="McMahan C."/>
            <person name="White J."/>
            <person name="Sykes S."/>
            <person name="Heiman D."/>
            <person name="Young S."/>
            <person name="Zeng Q."/>
            <person name="Abouelleil A."/>
            <person name="Aftuck L."/>
            <person name="Bessette D."/>
            <person name="Brown A."/>
            <person name="FitzGerald M."/>
            <person name="Lui A."/>
            <person name="Macdonald J.P."/>
            <person name="Priest M."/>
            <person name="Orbach M.J."/>
            <person name="Galgiani J.N."/>
            <person name="Kirkland T.N."/>
            <person name="Cole G.T."/>
            <person name="Birren B.W."/>
            <person name="Henn M.R."/>
            <person name="Taylor J.W."/>
            <person name="Rounsley S.D."/>
        </authorList>
    </citation>
    <scope>NUCLEOTIDE SEQUENCE [LARGE SCALE GENOMIC DNA]</scope>
    <source>
        <strain evidence="3">RMSCC 757 / Silveira</strain>
    </source>
</reference>
<proteinExistence type="predicted"/>
<dbReference type="AlphaFoldDB" id="E9DE40"/>
<name>E9DE40_COCPS</name>